<name>A0ABP3YDH6_9BACT</name>
<comment type="caution">
    <text evidence="1">The sequence shown here is derived from an EMBL/GenBank/DDBJ whole genome shotgun (WGS) entry which is preliminary data.</text>
</comment>
<dbReference type="SUPFAM" id="SSF160419">
    <property type="entry name" value="YdfO-like"/>
    <property type="match status" value="1"/>
</dbReference>
<keyword evidence="2" id="KW-1185">Reference proteome</keyword>
<evidence type="ECO:0000313" key="1">
    <source>
        <dbReference type="EMBL" id="GAA0879033.1"/>
    </source>
</evidence>
<evidence type="ECO:0000313" key="2">
    <source>
        <dbReference type="Proteomes" id="UP001500469"/>
    </source>
</evidence>
<gene>
    <name evidence="1" type="ORF">GCM10009119_20010</name>
</gene>
<dbReference type="Pfam" id="PF07166">
    <property type="entry name" value="DUF1398"/>
    <property type="match status" value="1"/>
</dbReference>
<dbReference type="RefSeq" id="WP_343851036.1">
    <property type="nucleotide sequence ID" value="NZ_BAAAFI010000009.1"/>
</dbReference>
<dbReference type="InterPro" id="IPR036696">
    <property type="entry name" value="YdfO-like_sf"/>
</dbReference>
<organism evidence="1 2">
    <name type="scientific">Algoriphagus jejuensis</name>
    <dbReference type="NCBI Taxonomy" id="419934"/>
    <lineage>
        <taxon>Bacteria</taxon>
        <taxon>Pseudomonadati</taxon>
        <taxon>Bacteroidota</taxon>
        <taxon>Cytophagia</taxon>
        <taxon>Cytophagales</taxon>
        <taxon>Cyclobacteriaceae</taxon>
        <taxon>Algoriphagus</taxon>
    </lineage>
</organism>
<protein>
    <recommendedName>
        <fullName evidence="3">Phage envelope protein</fullName>
    </recommendedName>
</protein>
<dbReference type="InterPro" id="IPR009833">
    <property type="entry name" value="DUF1398"/>
</dbReference>
<dbReference type="EMBL" id="BAAAFI010000009">
    <property type="protein sequence ID" value="GAA0879033.1"/>
    <property type="molecule type" value="Genomic_DNA"/>
</dbReference>
<reference evidence="2" key="1">
    <citation type="journal article" date="2019" name="Int. J. Syst. Evol. Microbiol.">
        <title>The Global Catalogue of Microorganisms (GCM) 10K type strain sequencing project: providing services to taxonomists for standard genome sequencing and annotation.</title>
        <authorList>
            <consortium name="The Broad Institute Genomics Platform"/>
            <consortium name="The Broad Institute Genome Sequencing Center for Infectious Disease"/>
            <person name="Wu L."/>
            <person name="Ma J."/>
        </authorList>
    </citation>
    <scope>NUCLEOTIDE SEQUENCE [LARGE SCALE GENOMIC DNA]</scope>
    <source>
        <strain evidence="2">JCM 16112</strain>
    </source>
</reference>
<sequence>MFTLDEINSAHSKVKSGSDFPAYIQNLIKLGVSSYVTFVTDGHTDYFGANAHFATSPAKYETLAIAARSNASQFTSDLKAHQAGNTDYPTFCEDCAKSGIEKWVALLDEMTCTYFDKAGKEILVEVIPG</sequence>
<evidence type="ECO:0008006" key="3">
    <source>
        <dbReference type="Google" id="ProtNLM"/>
    </source>
</evidence>
<proteinExistence type="predicted"/>
<dbReference type="Proteomes" id="UP001500469">
    <property type="component" value="Unassembled WGS sequence"/>
</dbReference>
<dbReference type="Gene3D" id="3.30.1810.10">
    <property type="entry name" value="YdfO-like"/>
    <property type="match status" value="1"/>
</dbReference>
<accession>A0ABP3YDH6</accession>